<keyword evidence="3" id="KW-1185">Reference proteome</keyword>
<accession>A0A8J9Y2D3</accession>
<organism evidence="2 3">
    <name type="scientific">Brenthis ino</name>
    <name type="common">lesser marbled fritillary</name>
    <dbReference type="NCBI Taxonomy" id="405034"/>
    <lineage>
        <taxon>Eukaryota</taxon>
        <taxon>Metazoa</taxon>
        <taxon>Ecdysozoa</taxon>
        <taxon>Arthropoda</taxon>
        <taxon>Hexapoda</taxon>
        <taxon>Insecta</taxon>
        <taxon>Pterygota</taxon>
        <taxon>Neoptera</taxon>
        <taxon>Endopterygota</taxon>
        <taxon>Lepidoptera</taxon>
        <taxon>Glossata</taxon>
        <taxon>Ditrysia</taxon>
        <taxon>Papilionoidea</taxon>
        <taxon>Nymphalidae</taxon>
        <taxon>Heliconiinae</taxon>
        <taxon>Argynnini</taxon>
        <taxon>Brenthis</taxon>
    </lineage>
</organism>
<name>A0A8J9Y2D3_9NEOP</name>
<proteinExistence type="predicted"/>
<keyword evidence="1" id="KW-0175">Coiled coil</keyword>
<dbReference type="EMBL" id="OV170231">
    <property type="protein sequence ID" value="CAH0716289.1"/>
    <property type="molecule type" value="Genomic_DNA"/>
</dbReference>
<evidence type="ECO:0000313" key="2">
    <source>
        <dbReference type="EMBL" id="CAH0716289.1"/>
    </source>
</evidence>
<protein>
    <submittedName>
        <fullName evidence="2">Uncharacterized protein</fullName>
    </submittedName>
</protein>
<feature type="coiled-coil region" evidence="1">
    <location>
        <begin position="74"/>
        <end position="110"/>
    </location>
</feature>
<reference evidence="2" key="1">
    <citation type="submission" date="2021-12" db="EMBL/GenBank/DDBJ databases">
        <authorList>
            <person name="Martin H S."/>
        </authorList>
    </citation>
    <scope>NUCLEOTIDE SEQUENCE</scope>
</reference>
<evidence type="ECO:0000256" key="1">
    <source>
        <dbReference type="SAM" id="Coils"/>
    </source>
</evidence>
<sequence length="256" mass="29075">MTDSTVYTSLFALVDSHLSKVSLQDNEENSNNPINVSPFNTLNNGSVSDTSVLPLPPCRRLPSFGIGMGDSSIRNVLAEQVANMLKAKEKKQEEEEKLILEEEMRRLKIEEAKNTMIDLTKAIQTPYRPELLPRPKKEILSNSSSCESLFKLNFIDCDSKPDKVLIPVPLLPCITDMSYILKQKIRKSKGSSFGRVLSCRQKRVAAPYLREVIKTDIIPFDFSTPSPCDIIKEKLRKPKMSCRFTFNLEEFLNENK</sequence>
<evidence type="ECO:0000313" key="3">
    <source>
        <dbReference type="Proteomes" id="UP000838878"/>
    </source>
</evidence>
<feature type="non-terminal residue" evidence="2">
    <location>
        <position position="256"/>
    </location>
</feature>
<dbReference type="Proteomes" id="UP000838878">
    <property type="component" value="Chromosome 11"/>
</dbReference>
<dbReference type="OrthoDB" id="7883576at2759"/>
<gene>
    <name evidence="2" type="ORF">BINO364_LOCUS3082</name>
</gene>
<dbReference type="AlphaFoldDB" id="A0A8J9Y2D3"/>